<feature type="domain" description="Alpha-D-phosphohexomutase C-terminal" evidence="11">
    <location>
        <begin position="364"/>
        <end position="437"/>
    </location>
</feature>
<evidence type="ECO:0000256" key="1">
    <source>
        <dbReference type="ARBA" id="ARBA00000586"/>
    </source>
</evidence>
<dbReference type="Pfam" id="PF00408">
    <property type="entry name" value="PGM_PMM_IV"/>
    <property type="match status" value="1"/>
</dbReference>
<dbReference type="SUPFAM" id="SSF53738">
    <property type="entry name" value="Phosphoglucomutase, first 3 domains"/>
    <property type="match status" value="3"/>
</dbReference>
<organism evidence="15 16">
    <name type="scientific">SAR86 cluster bacterium</name>
    <dbReference type="NCBI Taxonomy" id="2030880"/>
    <lineage>
        <taxon>Bacteria</taxon>
        <taxon>Pseudomonadati</taxon>
        <taxon>Pseudomonadota</taxon>
        <taxon>Gammaproteobacteria</taxon>
        <taxon>SAR86 cluster</taxon>
    </lineage>
</organism>
<dbReference type="Pfam" id="PF02878">
    <property type="entry name" value="PGM_PMM_I"/>
    <property type="match status" value="1"/>
</dbReference>
<evidence type="ECO:0000259" key="12">
    <source>
        <dbReference type="Pfam" id="PF02878"/>
    </source>
</evidence>
<dbReference type="Pfam" id="PF02880">
    <property type="entry name" value="PGM_PMM_III"/>
    <property type="match status" value="1"/>
</dbReference>
<comment type="pathway">
    <text evidence="3">Nucleotide-sugar biosynthesis; GDP-alpha-D-mannose biosynthesis; alpha-D-mannose 1-phosphate from D-fructose 6-phosphate: step 2/2.</text>
</comment>
<comment type="cofactor">
    <cofactor evidence="2">
        <name>Mg(2+)</name>
        <dbReference type="ChEBI" id="CHEBI:18420"/>
    </cofactor>
</comment>
<feature type="domain" description="Alpha-D-phosphohexomutase alpha/beta/alpha" evidence="14">
    <location>
        <begin position="250"/>
        <end position="359"/>
    </location>
</feature>
<dbReference type="Pfam" id="PF02879">
    <property type="entry name" value="PGM_PMM_II"/>
    <property type="match status" value="1"/>
</dbReference>
<comment type="caution">
    <text evidence="15">The sequence shown here is derived from an EMBL/GenBank/DDBJ whole genome shotgun (WGS) entry which is preliminary data.</text>
</comment>
<dbReference type="EC" id="5.4.2.8" evidence="5"/>
<feature type="domain" description="Alpha-D-phosphohexomutase alpha/beta/alpha" evidence="12">
    <location>
        <begin position="5"/>
        <end position="116"/>
    </location>
</feature>
<dbReference type="InterPro" id="IPR005841">
    <property type="entry name" value="Alpha-D-phosphohexomutase_SF"/>
</dbReference>
<dbReference type="InterPro" id="IPR005846">
    <property type="entry name" value="A-D-PHexomutase_a/b/a-III"/>
</dbReference>
<keyword evidence="8 10" id="KW-0460">Magnesium</keyword>
<name>A0A937I820_9GAMM</name>
<dbReference type="GO" id="GO:0000287">
    <property type="term" value="F:magnesium ion binding"/>
    <property type="evidence" value="ECO:0007669"/>
    <property type="project" value="InterPro"/>
</dbReference>
<dbReference type="InterPro" id="IPR036900">
    <property type="entry name" value="A-D-PHexomutase_C_sf"/>
</dbReference>
<dbReference type="CDD" id="cd03089">
    <property type="entry name" value="PMM_PGM"/>
    <property type="match status" value="1"/>
</dbReference>
<dbReference type="Gene3D" id="3.40.120.10">
    <property type="entry name" value="Alpha-D-Glucose-1,6-Bisphosphate, subunit A, domain 3"/>
    <property type="match status" value="3"/>
</dbReference>
<evidence type="ECO:0000256" key="6">
    <source>
        <dbReference type="ARBA" id="ARBA00022553"/>
    </source>
</evidence>
<evidence type="ECO:0000256" key="9">
    <source>
        <dbReference type="ARBA" id="ARBA00023235"/>
    </source>
</evidence>
<dbReference type="SUPFAM" id="SSF55957">
    <property type="entry name" value="Phosphoglucomutase, C-terminal domain"/>
    <property type="match status" value="1"/>
</dbReference>
<proteinExistence type="inferred from homology"/>
<evidence type="ECO:0000256" key="2">
    <source>
        <dbReference type="ARBA" id="ARBA00001946"/>
    </source>
</evidence>
<evidence type="ECO:0000313" key="16">
    <source>
        <dbReference type="Proteomes" id="UP000704935"/>
    </source>
</evidence>
<evidence type="ECO:0000256" key="5">
    <source>
        <dbReference type="ARBA" id="ARBA00012730"/>
    </source>
</evidence>
<dbReference type="PRINTS" id="PR00509">
    <property type="entry name" value="PGMPMM"/>
</dbReference>
<comment type="similarity">
    <text evidence="4 10">Belongs to the phosphohexose mutase family.</text>
</comment>
<keyword evidence="6" id="KW-0597">Phosphoprotein</keyword>
<dbReference type="PANTHER" id="PTHR43771:SF2">
    <property type="entry name" value="PHOSPHOMANNOMUTASE_PHOSPHOGLUCOMUTASE"/>
    <property type="match status" value="1"/>
</dbReference>
<evidence type="ECO:0000313" key="15">
    <source>
        <dbReference type="EMBL" id="MBL6819841.1"/>
    </source>
</evidence>
<evidence type="ECO:0000256" key="7">
    <source>
        <dbReference type="ARBA" id="ARBA00022723"/>
    </source>
</evidence>
<evidence type="ECO:0000256" key="3">
    <source>
        <dbReference type="ARBA" id="ARBA00004699"/>
    </source>
</evidence>
<dbReference type="InterPro" id="IPR016055">
    <property type="entry name" value="A-D-PHexomutase_a/b/a-I/II/III"/>
</dbReference>
<dbReference type="GO" id="GO:0005975">
    <property type="term" value="P:carbohydrate metabolic process"/>
    <property type="evidence" value="ECO:0007669"/>
    <property type="project" value="InterPro"/>
</dbReference>
<evidence type="ECO:0000256" key="8">
    <source>
        <dbReference type="ARBA" id="ARBA00022842"/>
    </source>
</evidence>
<dbReference type="InterPro" id="IPR005844">
    <property type="entry name" value="A-D-PHexomutase_a/b/a-I"/>
</dbReference>
<feature type="domain" description="Alpha-D-phosphohexomutase alpha/beta/alpha" evidence="13">
    <location>
        <begin position="148"/>
        <end position="245"/>
    </location>
</feature>
<protein>
    <recommendedName>
        <fullName evidence="5">phosphomannomutase</fullName>
        <ecNumber evidence="5">5.4.2.8</ecNumber>
    </recommendedName>
</protein>
<dbReference type="Gene3D" id="3.30.310.50">
    <property type="entry name" value="Alpha-D-phosphohexomutase, C-terminal domain"/>
    <property type="match status" value="1"/>
</dbReference>
<sequence>MNLNIFRAYDIRGNAALDLNDTTVQKIGYVLGEKVKSFGDNKIFVGHDSRLSRMDIFNSLVKGLNASGVEVFNLGLVPTPMLYYATKKGQFNHGVMITGSHNPKEDNGLKIVINDSPTSGLEIREEVLKVESLNIGDKLLQDKSFENEYLQEVKAQAALERPLKIVLDAGNGASGPLATKVFKEIGADVIAINEMPDGNFPNHHPDPSKEKNLKQIKESIIHESADFGFAFDGDGDRVGLITSSGKQISSDHIIMILCEYYLNLIKGPIVFDVKCSNELPKLISMHGGQPIMEKTGHFNIKKSIKRHNAVLGGEMSGHIFLNHNWYGFDDAIYTAAILSKILSEQSITLDEIVDKFPKTFSTPELNLDVDDNDKFEMVEKFISEMKFKDSEVNLIDGVRINKENCWGLLRASNTSPKFVLRFEGRTEEDLKIIKEEFELNLNRIFPDLNLEYS</sequence>
<dbReference type="InterPro" id="IPR005845">
    <property type="entry name" value="A-D-PHexomutase_a/b/a-II"/>
</dbReference>
<comment type="catalytic activity">
    <reaction evidence="1">
        <text>alpha-D-mannose 1-phosphate = D-mannose 6-phosphate</text>
        <dbReference type="Rhea" id="RHEA:11140"/>
        <dbReference type="ChEBI" id="CHEBI:58409"/>
        <dbReference type="ChEBI" id="CHEBI:58735"/>
        <dbReference type="EC" id="5.4.2.8"/>
    </reaction>
</comment>
<evidence type="ECO:0000259" key="11">
    <source>
        <dbReference type="Pfam" id="PF00408"/>
    </source>
</evidence>
<dbReference type="PANTHER" id="PTHR43771">
    <property type="entry name" value="PHOSPHOMANNOMUTASE"/>
    <property type="match status" value="1"/>
</dbReference>
<evidence type="ECO:0000259" key="13">
    <source>
        <dbReference type="Pfam" id="PF02879"/>
    </source>
</evidence>
<dbReference type="AlphaFoldDB" id="A0A937I820"/>
<reference evidence="15" key="1">
    <citation type="submission" date="2020-10" db="EMBL/GenBank/DDBJ databases">
        <title>Microbiome of the Black Sea water column analyzed by genome centric metagenomics.</title>
        <authorList>
            <person name="Cabello-Yeves P.J."/>
            <person name="Callieri C."/>
            <person name="Picazo A."/>
            <person name="Mehrshad M."/>
            <person name="Haro-Moreno J.M."/>
            <person name="Roda-Garcia J."/>
            <person name="Dzembekova N."/>
            <person name="Slabakova V."/>
            <person name="Slabakova N."/>
            <person name="Moncheva S."/>
            <person name="Rodriguez-Valera F."/>
        </authorList>
    </citation>
    <scope>NUCLEOTIDE SEQUENCE</scope>
    <source>
        <strain evidence="15">BS307-5m-G47</strain>
    </source>
</reference>
<evidence type="ECO:0000256" key="10">
    <source>
        <dbReference type="RuleBase" id="RU004326"/>
    </source>
</evidence>
<keyword evidence="9" id="KW-0413">Isomerase</keyword>
<accession>A0A937I820</accession>
<evidence type="ECO:0000256" key="4">
    <source>
        <dbReference type="ARBA" id="ARBA00010231"/>
    </source>
</evidence>
<dbReference type="InterPro" id="IPR016066">
    <property type="entry name" value="A-D-PHexomutase_CS"/>
</dbReference>
<dbReference type="GO" id="GO:0004615">
    <property type="term" value="F:phosphomannomutase activity"/>
    <property type="evidence" value="ECO:0007669"/>
    <property type="project" value="UniProtKB-EC"/>
</dbReference>
<dbReference type="InterPro" id="IPR005843">
    <property type="entry name" value="A-D-PHexomutase_C"/>
</dbReference>
<evidence type="ECO:0000259" key="14">
    <source>
        <dbReference type="Pfam" id="PF02880"/>
    </source>
</evidence>
<dbReference type="Proteomes" id="UP000704935">
    <property type="component" value="Unassembled WGS sequence"/>
</dbReference>
<dbReference type="PROSITE" id="PS00710">
    <property type="entry name" value="PGM_PMM"/>
    <property type="match status" value="1"/>
</dbReference>
<keyword evidence="7 10" id="KW-0479">Metal-binding</keyword>
<gene>
    <name evidence="15" type="ORF">ISQ61_01180</name>
</gene>
<dbReference type="EMBL" id="JADHQA010000003">
    <property type="protein sequence ID" value="MBL6819841.1"/>
    <property type="molecule type" value="Genomic_DNA"/>
</dbReference>